<keyword evidence="2" id="KW-1185">Reference proteome</keyword>
<feature type="transmembrane region" description="Helical" evidence="1">
    <location>
        <begin position="429"/>
        <end position="445"/>
    </location>
</feature>
<keyword evidence="1" id="KW-0472">Membrane</keyword>
<evidence type="ECO:0000313" key="3">
    <source>
        <dbReference type="WBParaSite" id="EEL_0000465201-mRNA-1"/>
    </source>
</evidence>
<organism evidence="2 3">
    <name type="scientific">Elaeophora elaphi</name>
    <dbReference type="NCBI Taxonomy" id="1147741"/>
    <lineage>
        <taxon>Eukaryota</taxon>
        <taxon>Metazoa</taxon>
        <taxon>Ecdysozoa</taxon>
        <taxon>Nematoda</taxon>
        <taxon>Chromadorea</taxon>
        <taxon>Rhabditida</taxon>
        <taxon>Spirurina</taxon>
        <taxon>Spiruromorpha</taxon>
        <taxon>Filarioidea</taxon>
        <taxon>Onchocercidae</taxon>
        <taxon>Elaeophora</taxon>
    </lineage>
</organism>
<feature type="transmembrane region" description="Helical" evidence="1">
    <location>
        <begin position="74"/>
        <end position="96"/>
    </location>
</feature>
<dbReference type="Proteomes" id="UP000050640">
    <property type="component" value="Unplaced"/>
</dbReference>
<feature type="transmembrane region" description="Helical" evidence="1">
    <location>
        <begin position="240"/>
        <end position="268"/>
    </location>
</feature>
<feature type="transmembrane region" description="Helical" evidence="1">
    <location>
        <begin position="31"/>
        <end position="54"/>
    </location>
</feature>
<feature type="transmembrane region" description="Helical" evidence="1">
    <location>
        <begin position="457"/>
        <end position="480"/>
    </location>
</feature>
<feature type="transmembrane region" description="Helical" evidence="1">
    <location>
        <begin position="180"/>
        <end position="202"/>
    </location>
</feature>
<dbReference type="WBParaSite" id="EEL_0000465201-mRNA-1">
    <property type="protein sequence ID" value="EEL_0000465201-mRNA-1"/>
    <property type="gene ID" value="EEL_0000465201"/>
</dbReference>
<keyword evidence="1" id="KW-1133">Transmembrane helix</keyword>
<feature type="transmembrane region" description="Helical" evidence="1">
    <location>
        <begin position="138"/>
        <end position="160"/>
    </location>
</feature>
<protein>
    <submittedName>
        <fullName evidence="3">G protein-coupled receptor</fullName>
    </submittedName>
</protein>
<feature type="transmembrane region" description="Helical" evidence="1">
    <location>
        <begin position="103"/>
        <end position="126"/>
    </location>
</feature>
<dbReference type="STRING" id="1147741.A0A0R3RS73"/>
<accession>A0A0R3RS73</accession>
<keyword evidence="1" id="KW-0812">Transmembrane</keyword>
<feature type="transmembrane region" description="Helical" evidence="1">
    <location>
        <begin position="208"/>
        <end position="228"/>
    </location>
</feature>
<proteinExistence type="predicted"/>
<sequence>MVSMVASLERLNNALVWDSKMEISVTTRNSLVFLGFLTTVTSLIWLLAATVVYWNTPYQAVGLYECRWLLSPLVVTSFFFYLFVNSASLIMFTAAYAAAQYALAYSVVSVAFNAINFFQIFAVWTAKDRNESMDFIRLNAFIAFLSIVGVCVTFCLLKHLIQLARTIEQNIQPLERRHQIMFCSVLDLLLGFLSFAVCYEMSANAPYASSFIVQHICCTCSSLSIAYMQWRVRDACNMHILRIIIVMNVCQFVQEVTYAYSTYMLIMIAGRKSGMPANRFDTVDQPEVVHLLIGSFAIHCVRLLTCTYPVAYFAKKAFPIEVLRCIRFLSNHQRGISAAQAKQAAHAGAYFFLAIGLIVLSAKSTLFCFRTITQHTPLCTQSVAIIGPLRWLTNLAYALIVTVSIEILFTALMYKFFSTRIDFVLGTELFLWINSISTCLLQIWVCKHERFQRCVIILIVQLISDCLTTLLLILVQASIVQTVVIMMTRHSRTFRHTSPRIIYIVIDHVLQIVQWALNICSLGLALVVLDRVETEDDDFSDGTVEDDVFLGQSMRDLLSRDILQAPTMGDLLVTEYNSPTYELFTIEDNPETDHTRCSAEFFLGV</sequence>
<name>A0A0R3RS73_9BILA</name>
<evidence type="ECO:0000313" key="2">
    <source>
        <dbReference type="Proteomes" id="UP000050640"/>
    </source>
</evidence>
<dbReference type="AlphaFoldDB" id="A0A0R3RS73"/>
<evidence type="ECO:0000256" key="1">
    <source>
        <dbReference type="SAM" id="Phobius"/>
    </source>
</evidence>
<feature type="transmembrane region" description="Helical" evidence="1">
    <location>
        <begin position="344"/>
        <end position="362"/>
    </location>
</feature>
<feature type="transmembrane region" description="Helical" evidence="1">
    <location>
        <begin position="395"/>
        <end position="417"/>
    </location>
</feature>
<reference evidence="3" key="1">
    <citation type="submission" date="2017-02" db="UniProtKB">
        <authorList>
            <consortium name="WormBaseParasite"/>
        </authorList>
    </citation>
    <scope>IDENTIFICATION</scope>
</reference>